<gene>
    <name evidence="2" type="ORF">GYMLUDRAFT_244136</name>
</gene>
<feature type="region of interest" description="Disordered" evidence="1">
    <location>
        <begin position="1"/>
        <end position="33"/>
    </location>
</feature>
<feature type="compositionally biased region" description="Basic and acidic residues" evidence="1">
    <location>
        <begin position="87"/>
        <end position="97"/>
    </location>
</feature>
<sequence>MNKGKEQEDENSENKNEQVELIPMDIDSSADGNYDLVTDEDDVFPKQNHNIKFKITPPSLNDNDKQDQLFSVTSNNESVKWGNSEAAKAKNGVDKQQRNLGPPHCCPYPLSRPFPPPHPTHFPP</sequence>
<dbReference type="HOGENOM" id="CLU_2004188_0_0_1"/>
<dbReference type="Proteomes" id="UP000053593">
    <property type="component" value="Unassembled WGS sequence"/>
</dbReference>
<feature type="compositionally biased region" description="Pro residues" evidence="1">
    <location>
        <begin position="104"/>
        <end position="124"/>
    </location>
</feature>
<evidence type="ECO:0000256" key="1">
    <source>
        <dbReference type="SAM" id="MobiDB-lite"/>
    </source>
</evidence>
<reference evidence="2 3" key="1">
    <citation type="submission" date="2014-04" db="EMBL/GenBank/DDBJ databases">
        <title>Evolutionary Origins and Diversification of the Mycorrhizal Mutualists.</title>
        <authorList>
            <consortium name="DOE Joint Genome Institute"/>
            <consortium name="Mycorrhizal Genomics Consortium"/>
            <person name="Kohler A."/>
            <person name="Kuo A."/>
            <person name="Nagy L.G."/>
            <person name="Floudas D."/>
            <person name="Copeland A."/>
            <person name="Barry K.W."/>
            <person name="Cichocki N."/>
            <person name="Veneault-Fourrey C."/>
            <person name="LaButti K."/>
            <person name="Lindquist E.A."/>
            <person name="Lipzen A."/>
            <person name="Lundell T."/>
            <person name="Morin E."/>
            <person name="Murat C."/>
            <person name="Riley R."/>
            <person name="Ohm R."/>
            <person name="Sun H."/>
            <person name="Tunlid A."/>
            <person name="Henrissat B."/>
            <person name="Grigoriev I.V."/>
            <person name="Hibbett D.S."/>
            <person name="Martin F."/>
        </authorList>
    </citation>
    <scope>NUCLEOTIDE SEQUENCE [LARGE SCALE GENOMIC DNA]</scope>
    <source>
        <strain evidence="2 3">FD-317 M1</strain>
    </source>
</reference>
<accession>A0A0D0CP08</accession>
<feature type="compositionally biased region" description="Basic and acidic residues" evidence="1">
    <location>
        <begin position="1"/>
        <end position="18"/>
    </location>
</feature>
<dbReference type="EMBL" id="KN834774">
    <property type="protein sequence ID" value="KIK60562.1"/>
    <property type="molecule type" value="Genomic_DNA"/>
</dbReference>
<evidence type="ECO:0000313" key="2">
    <source>
        <dbReference type="EMBL" id="KIK60562.1"/>
    </source>
</evidence>
<name>A0A0D0CP08_9AGAR</name>
<dbReference type="AlphaFoldDB" id="A0A0D0CP08"/>
<evidence type="ECO:0000313" key="3">
    <source>
        <dbReference type="Proteomes" id="UP000053593"/>
    </source>
</evidence>
<feature type="region of interest" description="Disordered" evidence="1">
    <location>
        <begin position="83"/>
        <end position="124"/>
    </location>
</feature>
<protein>
    <submittedName>
        <fullName evidence="2">Uncharacterized protein</fullName>
    </submittedName>
</protein>
<keyword evidence="3" id="KW-1185">Reference proteome</keyword>
<proteinExistence type="predicted"/>
<organism evidence="2 3">
    <name type="scientific">Collybiopsis luxurians FD-317 M1</name>
    <dbReference type="NCBI Taxonomy" id="944289"/>
    <lineage>
        <taxon>Eukaryota</taxon>
        <taxon>Fungi</taxon>
        <taxon>Dikarya</taxon>
        <taxon>Basidiomycota</taxon>
        <taxon>Agaricomycotina</taxon>
        <taxon>Agaricomycetes</taxon>
        <taxon>Agaricomycetidae</taxon>
        <taxon>Agaricales</taxon>
        <taxon>Marasmiineae</taxon>
        <taxon>Omphalotaceae</taxon>
        <taxon>Collybiopsis</taxon>
        <taxon>Collybiopsis luxurians</taxon>
    </lineage>
</organism>